<dbReference type="CDD" id="cd00209">
    <property type="entry name" value="DHFR"/>
    <property type="match status" value="1"/>
</dbReference>
<dbReference type="PANTHER" id="PTHR48069">
    <property type="entry name" value="DIHYDROFOLATE REDUCTASE"/>
    <property type="match status" value="1"/>
</dbReference>
<dbReference type="Proteomes" id="UP001281731">
    <property type="component" value="Unassembled WGS sequence"/>
</dbReference>
<evidence type="ECO:0000256" key="3">
    <source>
        <dbReference type="ARBA" id="ARBA00012856"/>
    </source>
</evidence>
<dbReference type="InterPro" id="IPR012259">
    <property type="entry name" value="DHFR"/>
</dbReference>
<dbReference type="PRINTS" id="PR00070">
    <property type="entry name" value="DHFR"/>
</dbReference>
<keyword evidence="6 8" id="KW-0560">Oxidoreductase</keyword>
<dbReference type="GO" id="GO:0005829">
    <property type="term" value="C:cytosol"/>
    <property type="evidence" value="ECO:0007669"/>
    <property type="project" value="TreeGrafter"/>
</dbReference>
<keyword evidence="5" id="KW-0521">NADP</keyword>
<evidence type="ECO:0000256" key="4">
    <source>
        <dbReference type="ARBA" id="ARBA00022563"/>
    </source>
</evidence>
<dbReference type="EMBL" id="JAWNGC010000010">
    <property type="protein sequence ID" value="MDY5155527.1"/>
    <property type="molecule type" value="Genomic_DNA"/>
</dbReference>
<gene>
    <name evidence="8" type="ORF">R6G80_07315</name>
</gene>
<dbReference type="AlphaFoldDB" id="A0AAW9HP35"/>
<dbReference type="PROSITE" id="PS51330">
    <property type="entry name" value="DHFR_2"/>
    <property type="match status" value="1"/>
</dbReference>
<sequence length="188" mass="21083">MLLGTIWAQGHNRGIAVGHKLPWRIPEDFRFFKETVSNCPVLMGRVTWEACGRKPLPGCDTYVVTRNENYETPGATRCSTLDEALGKLRETQAPIAWILGGAHIYAETQKYCDICVITHVDMTPDNADVFAPQLDDDWETWARSPQTGSWHTSTNGIRYRYEVLTRPGTAVPRGVLPTVPDASFFNTL</sequence>
<dbReference type="SUPFAM" id="SSF53597">
    <property type="entry name" value="Dihydrofolate reductase-like"/>
    <property type="match status" value="1"/>
</dbReference>
<comment type="pathway">
    <text evidence="1">Cofactor biosynthesis; tetrahydrofolate biosynthesis; 5,6,7,8-tetrahydrofolate from 7,8-dihydrofolate: step 1/1.</text>
</comment>
<evidence type="ECO:0000256" key="2">
    <source>
        <dbReference type="ARBA" id="ARBA00009539"/>
    </source>
</evidence>
<dbReference type="EC" id="1.5.1.3" evidence="3"/>
<evidence type="ECO:0000256" key="5">
    <source>
        <dbReference type="ARBA" id="ARBA00022857"/>
    </source>
</evidence>
<organism evidence="8 9">
    <name type="scientific">Actinotignum urinale</name>
    <dbReference type="NCBI Taxonomy" id="190146"/>
    <lineage>
        <taxon>Bacteria</taxon>
        <taxon>Bacillati</taxon>
        <taxon>Actinomycetota</taxon>
        <taxon>Actinomycetes</taxon>
        <taxon>Actinomycetales</taxon>
        <taxon>Actinomycetaceae</taxon>
        <taxon>Actinotignum</taxon>
    </lineage>
</organism>
<keyword evidence="4" id="KW-0554">One-carbon metabolism</keyword>
<evidence type="ECO:0000313" key="8">
    <source>
        <dbReference type="EMBL" id="MDY5155527.1"/>
    </source>
</evidence>
<dbReference type="GO" id="GO:0046452">
    <property type="term" value="P:dihydrofolate metabolic process"/>
    <property type="evidence" value="ECO:0007669"/>
    <property type="project" value="TreeGrafter"/>
</dbReference>
<dbReference type="InterPro" id="IPR024072">
    <property type="entry name" value="DHFR-like_dom_sf"/>
</dbReference>
<dbReference type="PANTHER" id="PTHR48069:SF3">
    <property type="entry name" value="DIHYDROFOLATE REDUCTASE"/>
    <property type="match status" value="1"/>
</dbReference>
<comment type="caution">
    <text evidence="8">The sequence shown here is derived from an EMBL/GenBank/DDBJ whole genome shotgun (WGS) entry which is preliminary data.</text>
</comment>
<name>A0AAW9HP35_9ACTO</name>
<dbReference type="RefSeq" id="WP_320756700.1">
    <property type="nucleotide sequence ID" value="NZ_JAWNGC010000010.1"/>
</dbReference>
<evidence type="ECO:0000313" key="9">
    <source>
        <dbReference type="Proteomes" id="UP001281731"/>
    </source>
</evidence>
<evidence type="ECO:0000259" key="7">
    <source>
        <dbReference type="PROSITE" id="PS51330"/>
    </source>
</evidence>
<accession>A0AAW9HP35</accession>
<feature type="domain" description="DHFR" evidence="7">
    <location>
        <begin position="1"/>
        <end position="166"/>
    </location>
</feature>
<comment type="similarity">
    <text evidence="2">Belongs to the dihydrofolate reductase family.</text>
</comment>
<dbReference type="GO" id="GO:0004146">
    <property type="term" value="F:dihydrofolate reductase activity"/>
    <property type="evidence" value="ECO:0007669"/>
    <property type="project" value="UniProtKB-EC"/>
</dbReference>
<dbReference type="InterPro" id="IPR001796">
    <property type="entry name" value="DHFR_dom"/>
</dbReference>
<protein>
    <recommendedName>
        <fullName evidence="3">dihydrofolate reductase</fullName>
        <ecNumber evidence="3">1.5.1.3</ecNumber>
    </recommendedName>
</protein>
<dbReference type="Gene3D" id="3.40.430.10">
    <property type="entry name" value="Dihydrofolate Reductase, subunit A"/>
    <property type="match status" value="1"/>
</dbReference>
<dbReference type="GO" id="GO:0050661">
    <property type="term" value="F:NADP binding"/>
    <property type="evidence" value="ECO:0007669"/>
    <property type="project" value="InterPro"/>
</dbReference>
<dbReference type="GO" id="GO:0046655">
    <property type="term" value="P:folic acid metabolic process"/>
    <property type="evidence" value="ECO:0007669"/>
    <property type="project" value="TreeGrafter"/>
</dbReference>
<dbReference type="GO" id="GO:0046654">
    <property type="term" value="P:tetrahydrofolate biosynthetic process"/>
    <property type="evidence" value="ECO:0007669"/>
    <property type="project" value="InterPro"/>
</dbReference>
<proteinExistence type="inferred from homology"/>
<evidence type="ECO:0000256" key="6">
    <source>
        <dbReference type="ARBA" id="ARBA00023002"/>
    </source>
</evidence>
<dbReference type="GO" id="GO:0006730">
    <property type="term" value="P:one-carbon metabolic process"/>
    <property type="evidence" value="ECO:0007669"/>
    <property type="project" value="UniProtKB-KW"/>
</dbReference>
<dbReference type="Pfam" id="PF00186">
    <property type="entry name" value="DHFR_1"/>
    <property type="match status" value="1"/>
</dbReference>
<evidence type="ECO:0000256" key="1">
    <source>
        <dbReference type="ARBA" id="ARBA00004903"/>
    </source>
</evidence>
<reference evidence="8" key="1">
    <citation type="submission" date="2023-10" db="EMBL/GenBank/DDBJ databases">
        <title>Whole Genome based description of the genera Actinobaculum and Actinotignum reveals a complex phylogenetic relationship within the species included in the genus Actinotignum.</title>
        <authorList>
            <person name="Jensen C.S."/>
            <person name="Dargis R."/>
            <person name="Kemp M."/>
            <person name="Christensen J.J."/>
        </authorList>
    </citation>
    <scope>NUCLEOTIDE SEQUENCE</scope>
    <source>
        <strain evidence="8">SLA_B511</strain>
    </source>
</reference>